<feature type="zinc finger region" description="TRAF-type" evidence="4">
    <location>
        <begin position="2"/>
        <end position="47"/>
    </location>
</feature>
<dbReference type="PROSITE" id="PS50145">
    <property type="entry name" value="ZF_TRAF"/>
    <property type="match status" value="1"/>
</dbReference>
<evidence type="ECO:0000313" key="6">
    <source>
        <dbReference type="EMBL" id="KAJ7357521.1"/>
    </source>
</evidence>
<evidence type="ECO:0000256" key="3">
    <source>
        <dbReference type="ARBA" id="ARBA00022833"/>
    </source>
</evidence>
<keyword evidence="2 4" id="KW-0863">Zinc-finger</keyword>
<feature type="non-terminal residue" evidence="6">
    <location>
        <position position="1"/>
    </location>
</feature>
<evidence type="ECO:0000256" key="1">
    <source>
        <dbReference type="ARBA" id="ARBA00022723"/>
    </source>
</evidence>
<keyword evidence="1 4" id="KW-0479">Metal-binding</keyword>
<evidence type="ECO:0000259" key="5">
    <source>
        <dbReference type="PROSITE" id="PS50145"/>
    </source>
</evidence>
<gene>
    <name evidence="6" type="ORF">OS493_025038</name>
</gene>
<reference evidence="6" key="1">
    <citation type="submission" date="2023-01" db="EMBL/GenBank/DDBJ databases">
        <title>Genome assembly of the deep-sea coral Lophelia pertusa.</title>
        <authorList>
            <person name="Herrera S."/>
            <person name="Cordes E."/>
        </authorList>
    </citation>
    <scope>NUCLEOTIDE SEQUENCE</scope>
    <source>
        <strain evidence="6">USNM1676648</strain>
        <tissue evidence="6">Polyp</tissue>
    </source>
</reference>
<dbReference type="Gene3D" id="3.30.40.10">
    <property type="entry name" value="Zinc/RING finger domain, C3HC4 (zinc finger)"/>
    <property type="match status" value="1"/>
</dbReference>
<keyword evidence="7" id="KW-1185">Reference proteome</keyword>
<dbReference type="Proteomes" id="UP001163046">
    <property type="component" value="Unassembled WGS sequence"/>
</dbReference>
<proteinExistence type="predicted"/>
<dbReference type="InterPro" id="IPR001293">
    <property type="entry name" value="Znf_TRAF"/>
</dbReference>
<name>A0A9W9YLN1_9CNID</name>
<dbReference type="OrthoDB" id="5985214at2759"/>
<dbReference type="InterPro" id="IPR013083">
    <property type="entry name" value="Znf_RING/FYVE/PHD"/>
</dbReference>
<evidence type="ECO:0000313" key="7">
    <source>
        <dbReference type="Proteomes" id="UP001163046"/>
    </source>
</evidence>
<sequence>DHVDVCEKKPVECPNSCGAIIVREEIQRKDVESHLQSTMRIHLDLACTTFKETTGKLEETSYRAPAEASGT</sequence>
<organism evidence="6 7">
    <name type="scientific">Desmophyllum pertusum</name>
    <dbReference type="NCBI Taxonomy" id="174260"/>
    <lineage>
        <taxon>Eukaryota</taxon>
        <taxon>Metazoa</taxon>
        <taxon>Cnidaria</taxon>
        <taxon>Anthozoa</taxon>
        <taxon>Hexacorallia</taxon>
        <taxon>Scleractinia</taxon>
        <taxon>Caryophylliina</taxon>
        <taxon>Caryophylliidae</taxon>
        <taxon>Desmophyllum</taxon>
    </lineage>
</organism>
<dbReference type="SUPFAM" id="SSF49599">
    <property type="entry name" value="TRAF domain-like"/>
    <property type="match status" value="1"/>
</dbReference>
<keyword evidence="3 4" id="KW-0862">Zinc</keyword>
<accession>A0A9W9YLN1</accession>
<evidence type="ECO:0000256" key="4">
    <source>
        <dbReference type="PROSITE-ProRule" id="PRU00207"/>
    </source>
</evidence>
<comment type="caution">
    <text evidence="6">The sequence shown here is derived from an EMBL/GenBank/DDBJ whole genome shotgun (WGS) entry which is preliminary data.</text>
</comment>
<protein>
    <recommendedName>
        <fullName evidence="5">TRAF-type domain-containing protein</fullName>
    </recommendedName>
</protein>
<feature type="domain" description="TRAF-type" evidence="5">
    <location>
        <begin position="2"/>
        <end position="47"/>
    </location>
</feature>
<dbReference type="AlphaFoldDB" id="A0A9W9YLN1"/>
<dbReference type="EMBL" id="MU827321">
    <property type="protein sequence ID" value="KAJ7357521.1"/>
    <property type="molecule type" value="Genomic_DNA"/>
</dbReference>
<dbReference type="GO" id="GO:0008270">
    <property type="term" value="F:zinc ion binding"/>
    <property type="evidence" value="ECO:0007669"/>
    <property type="project" value="UniProtKB-KW"/>
</dbReference>
<evidence type="ECO:0000256" key="2">
    <source>
        <dbReference type="ARBA" id="ARBA00022771"/>
    </source>
</evidence>